<evidence type="ECO:0000256" key="1">
    <source>
        <dbReference type="ARBA" id="ARBA00011073"/>
    </source>
</evidence>
<name>A0A4V2QF82_HYDET</name>
<evidence type="ECO:0000256" key="3">
    <source>
        <dbReference type="ARBA" id="ARBA00022801"/>
    </source>
</evidence>
<dbReference type="GO" id="GO:0006508">
    <property type="term" value="P:proteolysis"/>
    <property type="evidence" value="ECO:0007669"/>
    <property type="project" value="UniProtKB-KW"/>
</dbReference>
<feature type="active site" description="Charge relay system" evidence="5">
    <location>
        <position position="122"/>
    </location>
</feature>
<evidence type="ECO:0000313" key="7">
    <source>
        <dbReference type="EMBL" id="TCL70917.1"/>
    </source>
</evidence>
<feature type="active site" description="Charge relay system" evidence="5">
    <location>
        <position position="157"/>
    </location>
</feature>
<feature type="domain" description="Peptidase S8/S53" evidence="6">
    <location>
        <begin position="113"/>
        <end position="381"/>
    </location>
</feature>
<keyword evidence="8" id="KW-1185">Reference proteome</keyword>
<evidence type="ECO:0000256" key="2">
    <source>
        <dbReference type="ARBA" id="ARBA00022670"/>
    </source>
</evidence>
<organism evidence="7 8">
    <name type="scientific">Hydrogenispora ethanolica</name>
    <dbReference type="NCBI Taxonomy" id="1082276"/>
    <lineage>
        <taxon>Bacteria</taxon>
        <taxon>Bacillati</taxon>
        <taxon>Bacillota</taxon>
        <taxon>Hydrogenispora</taxon>
    </lineage>
</organism>
<dbReference type="EMBL" id="SLUN01000008">
    <property type="protein sequence ID" value="TCL70917.1"/>
    <property type="molecule type" value="Genomic_DNA"/>
</dbReference>
<dbReference type="Gene3D" id="3.30.70.80">
    <property type="entry name" value="Peptidase S8 propeptide/proteinase inhibitor I9"/>
    <property type="match status" value="1"/>
</dbReference>
<dbReference type="PROSITE" id="PS00136">
    <property type="entry name" value="SUBTILASE_ASP"/>
    <property type="match status" value="1"/>
</dbReference>
<keyword evidence="4 5" id="KW-0720">Serine protease</keyword>
<dbReference type="PRINTS" id="PR00723">
    <property type="entry name" value="SUBTILISIN"/>
</dbReference>
<dbReference type="CDD" id="cd07487">
    <property type="entry name" value="Peptidases_S8_1"/>
    <property type="match status" value="1"/>
</dbReference>
<gene>
    <name evidence="7" type="ORF">EDC14_100862</name>
</gene>
<dbReference type="InterPro" id="IPR037045">
    <property type="entry name" value="S8pro/Inhibitor_I9_sf"/>
</dbReference>
<reference evidence="7 8" key="1">
    <citation type="submission" date="2019-03" db="EMBL/GenBank/DDBJ databases">
        <title>Genomic Encyclopedia of Type Strains, Phase IV (KMG-IV): sequencing the most valuable type-strain genomes for metagenomic binning, comparative biology and taxonomic classification.</title>
        <authorList>
            <person name="Goeker M."/>
        </authorList>
    </citation>
    <scope>NUCLEOTIDE SEQUENCE [LARGE SCALE GENOMIC DNA]</scope>
    <source>
        <strain evidence="7 8">LX-B</strain>
    </source>
</reference>
<dbReference type="InterPro" id="IPR022398">
    <property type="entry name" value="Peptidase_S8_His-AS"/>
</dbReference>
<dbReference type="GO" id="GO:0004252">
    <property type="term" value="F:serine-type endopeptidase activity"/>
    <property type="evidence" value="ECO:0007669"/>
    <property type="project" value="UniProtKB-UniRule"/>
</dbReference>
<proteinExistence type="inferred from homology"/>
<protein>
    <submittedName>
        <fullName evidence="7">Serine protease AprX</fullName>
    </submittedName>
</protein>
<dbReference type="InterPro" id="IPR023827">
    <property type="entry name" value="Peptidase_S8_Asp-AS"/>
</dbReference>
<dbReference type="InterPro" id="IPR000209">
    <property type="entry name" value="Peptidase_S8/S53_dom"/>
</dbReference>
<comment type="caution">
    <text evidence="7">The sequence shown here is derived from an EMBL/GenBank/DDBJ whole genome shotgun (WGS) entry which is preliminary data.</text>
</comment>
<sequence length="448" mass="48380">MPLQFSWSDKLSSQLRQATTGKTPDSVVRCIAEVVSSKTDRLLGWVEAAGGRLHHRMNLMPALVIDLPYASLEEFAHFSQVSRVWQDLPVQAMLDVTIPAIGAASTRQLGFSGAGIVVAVLDTGIFPHEDLTTPYNRILAWNDLLNGRRSPYDDNGHGTHVAGIIAGNGSSFAGKYCGVAPEARLVGIKVLDEYGNGWTSDVISGIEWCIQNQRTLNIKVLNLSLGGIPQADSRWDPLSRATTGAWQRGIVVCAANGNGGLKQGTVYSPALNRRIIRVGNIDDQQTLVLENNSSLQANSIATVLAQEKLPDLVAPGSEITSLKVDGGYTELSGSSMATPLVAGAAALILQKWPQLKPDQVKMLMIKRSRDLGLGRALQGFGALDLEKIFGRPRTREPKTAQPLEQMAGEFLFKTLLGLLSQRSSSTNDSSPKGNEFLKTILSIFNNLQ</sequence>
<evidence type="ECO:0000256" key="5">
    <source>
        <dbReference type="PROSITE-ProRule" id="PRU01240"/>
    </source>
</evidence>
<dbReference type="Gene3D" id="3.40.50.200">
    <property type="entry name" value="Peptidase S8/S53 domain"/>
    <property type="match status" value="1"/>
</dbReference>
<keyword evidence="3 5" id="KW-0378">Hydrolase</keyword>
<dbReference type="AlphaFoldDB" id="A0A4V2QF82"/>
<keyword evidence="2 5" id="KW-0645">Protease</keyword>
<dbReference type="InterPro" id="IPR050131">
    <property type="entry name" value="Peptidase_S8_subtilisin-like"/>
</dbReference>
<dbReference type="PANTHER" id="PTHR43806:SF65">
    <property type="entry name" value="SERINE PROTEASE APRX"/>
    <property type="match status" value="1"/>
</dbReference>
<dbReference type="RefSeq" id="WP_132013884.1">
    <property type="nucleotide sequence ID" value="NZ_SLUN01000008.1"/>
</dbReference>
<dbReference type="OrthoDB" id="9798386at2"/>
<dbReference type="PROSITE" id="PS51892">
    <property type="entry name" value="SUBTILASE"/>
    <property type="match status" value="1"/>
</dbReference>
<feature type="active site" description="Charge relay system" evidence="5">
    <location>
        <position position="335"/>
    </location>
</feature>
<dbReference type="Proteomes" id="UP000295008">
    <property type="component" value="Unassembled WGS sequence"/>
</dbReference>
<dbReference type="PANTHER" id="PTHR43806">
    <property type="entry name" value="PEPTIDASE S8"/>
    <property type="match status" value="1"/>
</dbReference>
<comment type="similarity">
    <text evidence="1 5">Belongs to the peptidase S8 family.</text>
</comment>
<dbReference type="InterPro" id="IPR015500">
    <property type="entry name" value="Peptidase_S8_subtilisin-rel"/>
</dbReference>
<dbReference type="Pfam" id="PF00082">
    <property type="entry name" value="Peptidase_S8"/>
    <property type="match status" value="1"/>
</dbReference>
<evidence type="ECO:0000256" key="4">
    <source>
        <dbReference type="ARBA" id="ARBA00022825"/>
    </source>
</evidence>
<evidence type="ECO:0000313" key="8">
    <source>
        <dbReference type="Proteomes" id="UP000295008"/>
    </source>
</evidence>
<evidence type="ECO:0000259" key="6">
    <source>
        <dbReference type="Pfam" id="PF00082"/>
    </source>
</evidence>
<dbReference type="InterPro" id="IPR036852">
    <property type="entry name" value="Peptidase_S8/S53_dom_sf"/>
</dbReference>
<dbReference type="SUPFAM" id="SSF52743">
    <property type="entry name" value="Subtilisin-like"/>
    <property type="match status" value="1"/>
</dbReference>
<dbReference type="PROSITE" id="PS00137">
    <property type="entry name" value="SUBTILASE_HIS"/>
    <property type="match status" value="1"/>
</dbReference>
<accession>A0A4V2QF82</accession>